<proteinExistence type="predicted"/>
<name>A0A0F9SLL6_9ZZZZ</name>
<organism evidence="1">
    <name type="scientific">marine sediment metagenome</name>
    <dbReference type="NCBI Taxonomy" id="412755"/>
    <lineage>
        <taxon>unclassified sequences</taxon>
        <taxon>metagenomes</taxon>
        <taxon>ecological metagenomes</taxon>
    </lineage>
</organism>
<accession>A0A0F9SLL6</accession>
<evidence type="ECO:0000313" key="1">
    <source>
        <dbReference type="EMBL" id="KKN30163.1"/>
    </source>
</evidence>
<dbReference type="AlphaFoldDB" id="A0A0F9SLL6"/>
<dbReference type="EMBL" id="LAZR01002429">
    <property type="protein sequence ID" value="KKN30163.1"/>
    <property type="molecule type" value="Genomic_DNA"/>
</dbReference>
<gene>
    <name evidence="1" type="ORF">LCGC14_0836770</name>
</gene>
<sequence length="196" mass="20139">MAVTPDNGDVNTNGDKEVILKTPAGADLLGAALSAASLPVVVASDQAAFPINVVNGANTLAVNADGSIKTVPLVTPPAPSGATTVIQNDFSDVASTTGVDINYVVTNLKTLTIQTLVAGAETTVGGSIVELFEDPSGTGTPLTRISSLFISGQSDNAPVNQSFVGDGTRRIILRRRGYSGSAREMFAQWIGFEETT</sequence>
<comment type="caution">
    <text evidence="1">The sequence shown here is derived from an EMBL/GenBank/DDBJ whole genome shotgun (WGS) entry which is preliminary data.</text>
</comment>
<reference evidence="1" key="1">
    <citation type="journal article" date="2015" name="Nature">
        <title>Complex archaea that bridge the gap between prokaryotes and eukaryotes.</title>
        <authorList>
            <person name="Spang A."/>
            <person name="Saw J.H."/>
            <person name="Jorgensen S.L."/>
            <person name="Zaremba-Niedzwiedzka K."/>
            <person name="Martijn J."/>
            <person name="Lind A.E."/>
            <person name="van Eijk R."/>
            <person name="Schleper C."/>
            <person name="Guy L."/>
            <person name="Ettema T.J."/>
        </authorList>
    </citation>
    <scope>NUCLEOTIDE SEQUENCE</scope>
</reference>
<protein>
    <submittedName>
        <fullName evidence="1">Uncharacterized protein</fullName>
    </submittedName>
</protein>